<keyword evidence="3" id="KW-0805">Transcription regulation</keyword>
<comment type="similarity">
    <text evidence="2">Belongs to the Mediator complex subunit 22 family.</text>
</comment>
<dbReference type="InterPro" id="IPR009332">
    <property type="entry name" value="Med22"/>
</dbReference>
<dbReference type="PANTHER" id="PTHR40630:SF1">
    <property type="entry name" value="DNA-BINDING PROTEIN"/>
    <property type="match status" value="1"/>
</dbReference>
<sequence length="210" mass="23738">MADIPQTDVSRPSALPTAKLLQRQAQPLVDQDSNEYLDAIEEEWNKKVDVEIETLVDGMADIVSLASIGDKDKFRIAQETFQAQCRAESMIRAAHSLMSTIHSMKLLLLLSDETQIAKRRDAELRVVQAEKSDAQKKVAALLDELLSSRRDDGTSNEERRDGRMQTTIWDILWDSVQARIRRNCAHGAALARMHASRYRDGGIPFNDAYR</sequence>
<dbReference type="Pfam" id="PF06179">
    <property type="entry name" value="Med22"/>
    <property type="match status" value="1"/>
</dbReference>
<keyword evidence="5" id="KW-0539">Nucleus</keyword>
<evidence type="ECO:0000256" key="2">
    <source>
        <dbReference type="ARBA" id="ARBA00005942"/>
    </source>
</evidence>
<dbReference type="EMBL" id="JAPEVG010000210">
    <property type="protein sequence ID" value="KAJ8473777.1"/>
    <property type="molecule type" value="Genomic_DNA"/>
</dbReference>
<dbReference type="GO" id="GO:0006357">
    <property type="term" value="P:regulation of transcription by RNA polymerase II"/>
    <property type="evidence" value="ECO:0007669"/>
    <property type="project" value="InterPro"/>
</dbReference>
<accession>A0AAD7XBI7</accession>
<keyword evidence="4" id="KW-0804">Transcription</keyword>
<evidence type="ECO:0000256" key="3">
    <source>
        <dbReference type="ARBA" id="ARBA00023015"/>
    </source>
</evidence>
<evidence type="ECO:0000256" key="1">
    <source>
        <dbReference type="ARBA" id="ARBA00004123"/>
    </source>
</evidence>
<dbReference type="PANTHER" id="PTHR40630">
    <property type="entry name" value="POSSIBLE DNA-BINDING PROTEIN"/>
    <property type="match status" value="1"/>
</dbReference>
<evidence type="ECO:0000256" key="5">
    <source>
        <dbReference type="ARBA" id="ARBA00023242"/>
    </source>
</evidence>
<dbReference type="Proteomes" id="UP001215151">
    <property type="component" value="Unassembled WGS sequence"/>
</dbReference>
<dbReference type="GO" id="GO:0016592">
    <property type="term" value="C:mediator complex"/>
    <property type="evidence" value="ECO:0007669"/>
    <property type="project" value="InterPro"/>
</dbReference>
<proteinExistence type="inferred from homology"/>
<comment type="caution">
    <text evidence="6">The sequence shown here is derived from an EMBL/GenBank/DDBJ whole genome shotgun (WGS) entry which is preliminary data.</text>
</comment>
<evidence type="ECO:0008006" key="8">
    <source>
        <dbReference type="Google" id="ProtNLM"/>
    </source>
</evidence>
<reference evidence="6" key="1">
    <citation type="submission" date="2022-11" db="EMBL/GenBank/DDBJ databases">
        <title>Genome Sequence of Cubamyces cubensis.</title>
        <authorList>
            <person name="Buettner E."/>
        </authorList>
    </citation>
    <scope>NUCLEOTIDE SEQUENCE</scope>
    <source>
        <strain evidence="6">MPL-01</strain>
    </source>
</reference>
<evidence type="ECO:0000256" key="4">
    <source>
        <dbReference type="ARBA" id="ARBA00023163"/>
    </source>
</evidence>
<name>A0AAD7XBI7_9APHY</name>
<dbReference type="AlphaFoldDB" id="A0AAD7XBI7"/>
<keyword evidence="7" id="KW-1185">Reference proteome</keyword>
<gene>
    <name evidence="6" type="ORF">ONZ51_g7654</name>
</gene>
<comment type="subcellular location">
    <subcellularLocation>
        <location evidence="1">Nucleus</location>
    </subcellularLocation>
</comment>
<dbReference type="InterPro" id="IPR021487">
    <property type="entry name" value="DUF3140"/>
</dbReference>
<evidence type="ECO:0000313" key="6">
    <source>
        <dbReference type="EMBL" id="KAJ8473777.1"/>
    </source>
</evidence>
<organism evidence="6 7">
    <name type="scientific">Trametes cubensis</name>
    <dbReference type="NCBI Taxonomy" id="1111947"/>
    <lineage>
        <taxon>Eukaryota</taxon>
        <taxon>Fungi</taxon>
        <taxon>Dikarya</taxon>
        <taxon>Basidiomycota</taxon>
        <taxon>Agaricomycotina</taxon>
        <taxon>Agaricomycetes</taxon>
        <taxon>Polyporales</taxon>
        <taxon>Polyporaceae</taxon>
        <taxon>Trametes</taxon>
    </lineage>
</organism>
<evidence type="ECO:0000313" key="7">
    <source>
        <dbReference type="Proteomes" id="UP001215151"/>
    </source>
</evidence>
<dbReference type="GO" id="GO:0003712">
    <property type="term" value="F:transcription coregulator activity"/>
    <property type="evidence" value="ECO:0007669"/>
    <property type="project" value="InterPro"/>
</dbReference>
<protein>
    <recommendedName>
        <fullName evidence="8">Mediator of RNA polymerase II transcription subunit 22</fullName>
    </recommendedName>
</protein>